<comment type="caution">
    <text evidence="15">The sequence shown here is derived from an EMBL/GenBank/DDBJ whole genome shotgun (WGS) entry which is preliminary data.</text>
</comment>
<comment type="subunit">
    <text evidence="2">The accessory proteins ExbB and ExbD seem to form a complex with TonB.</text>
</comment>
<dbReference type="InterPro" id="IPR002898">
    <property type="entry name" value="MotA_ExbB_proton_chnl"/>
</dbReference>
<evidence type="ECO:0000256" key="13">
    <source>
        <dbReference type="SAM" id="Phobius"/>
    </source>
</evidence>
<evidence type="ECO:0000256" key="4">
    <source>
        <dbReference type="ARBA" id="ARBA00022448"/>
    </source>
</evidence>
<dbReference type="Proteomes" id="UP000823790">
    <property type="component" value="Unassembled WGS sequence"/>
</dbReference>
<keyword evidence="8 12" id="KW-0653">Protein transport</keyword>
<gene>
    <name evidence="15" type="ORF">J7I44_11540</name>
</gene>
<evidence type="ECO:0000256" key="2">
    <source>
        <dbReference type="ARBA" id="ARBA00011471"/>
    </source>
</evidence>
<dbReference type="EMBL" id="JAGJRS010000021">
    <property type="protein sequence ID" value="MBP1474934.1"/>
    <property type="molecule type" value="Genomic_DNA"/>
</dbReference>
<evidence type="ECO:0000256" key="7">
    <source>
        <dbReference type="ARBA" id="ARBA00022692"/>
    </source>
</evidence>
<keyword evidence="10 13" id="KW-0472">Membrane</keyword>
<feature type="transmembrane region" description="Helical" evidence="13">
    <location>
        <begin position="150"/>
        <end position="176"/>
    </location>
</feature>
<reference evidence="15 16" key="1">
    <citation type="submission" date="2021-04" db="EMBL/GenBank/DDBJ databases">
        <authorList>
            <person name="Huq M.A."/>
        </authorList>
    </citation>
    <scope>NUCLEOTIDE SEQUENCE [LARGE SCALE GENOMIC DNA]</scope>
    <source>
        <strain evidence="15 16">MAH-13</strain>
    </source>
</reference>
<keyword evidence="5" id="KW-1003">Cell membrane</keyword>
<dbReference type="PANTHER" id="PTHR30625">
    <property type="entry name" value="PROTEIN TOLQ"/>
    <property type="match status" value="1"/>
</dbReference>
<evidence type="ECO:0000256" key="11">
    <source>
        <dbReference type="ARBA" id="ARBA00024816"/>
    </source>
</evidence>
<feature type="domain" description="MotA/TolQ/ExbB proton channel" evidence="14">
    <location>
        <begin position="120"/>
        <end position="228"/>
    </location>
</feature>
<keyword evidence="4 12" id="KW-0813">Transport</keyword>
<comment type="similarity">
    <text evidence="12">Belongs to the exbB/tolQ family.</text>
</comment>
<dbReference type="InterPro" id="IPR050790">
    <property type="entry name" value="ExbB/TolQ_transport"/>
</dbReference>
<keyword evidence="7 13" id="KW-0812">Transmembrane</keyword>
<keyword evidence="6" id="KW-0997">Cell inner membrane</keyword>
<evidence type="ECO:0000313" key="15">
    <source>
        <dbReference type="EMBL" id="MBP1474934.1"/>
    </source>
</evidence>
<evidence type="ECO:0000256" key="9">
    <source>
        <dbReference type="ARBA" id="ARBA00022989"/>
    </source>
</evidence>
<feature type="transmembrane region" description="Helical" evidence="13">
    <location>
        <begin position="33"/>
        <end position="54"/>
    </location>
</feature>
<evidence type="ECO:0000259" key="14">
    <source>
        <dbReference type="Pfam" id="PF01618"/>
    </source>
</evidence>
<protein>
    <recommendedName>
        <fullName evidence="3">Biopolymer transport protein ExbB</fullName>
    </recommendedName>
</protein>
<evidence type="ECO:0000313" key="16">
    <source>
        <dbReference type="Proteomes" id="UP000823790"/>
    </source>
</evidence>
<comment type="function">
    <text evidence="11">Involved in the TonB-dependent energy-dependent transport of various receptor-bound substrates. Protects ExbD from proteolytic degradation and functionally stabilizes TonB.</text>
</comment>
<organism evidence="15 16">
    <name type="scientific">Frateuria flava</name>
    <dbReference type="NCBI Taxonomy" id="2821489"/>
    <lineage>
        <taxon>Bacteria</taxon>
        <taxon>Pseudomonadati</taxon>
        <taxon>Pseudomonadota</taxon>
        <taxon>Gammaproteobacteria</taxon>
        <taxon>Lysobacterales</taxon>
        <taxon>Rhodanobacteraceae</taxon>
        <taxon>Frateuria</taxon>
    </lineage>
</organism>
<accession>A0ABS4DPE8</accession>
<name>A0ABS4DPE8_9GAMM</name>
<comment type="subcellular location">
    <subcellularLocation>
        <location evidence="1">Cell inner membrane</location>
        <topology evidence="1">Multi-pass membrane protein</topology>
    </subcellularLocation>
    <subcellularLocation>
        <location evidence="12">Membrane</location>
        <topology evidence="12">Multi-pass membrane protein</topology>
    </subcellularLocation>
</comment>
<keyword evidence="16" id="KW-1185">Reference proteome</keyword>
<dbReference type="PANTHER" id="PTHR30625:SF14">
    <property type="entry name" value="BIOPOLYMER TRANSPORT PROTEIN EXBB"/>
    <property type="match status" value="1"/>
</dbReference>
<proteinExistence type="inferred from homology"/>
<evidence type="ECO:0000256" key="3">
    <source>
        <dbReference type="ARBA" id="ARBA00022093"/>
    </source>
</evidence>
<evidence type="ECO:0000256" key="1">
    <source>
        <dbReference type="ARBA" id="ARBA00004429"/>
    </source>
</evidence>
<sequence>MMFLQTAPAQGSTSNAEAMKHMGFGDLIHNFDALGWIVFITLVVMSFASWYFIIANAIRNAMVRSRAEKVIANFWSTASTQEAIRELEAQPKGEPFSKIALDAASAVAHHQQATAAGGRLAESLSRSEFIDRALRQAVARESLRLEGGMTLLATTGSAAPFIGLLGTVWGIYHALIKISASGNASMEAVAGPVGEALIMTAFGLFVAIPAVLAYNFFSRSNRMTYAQFDEFAHDLHDFFATGSRVEGVAPTQK</sequence>
<evidence type="ECO:0000256" key="6">
    <source>
        <dbReference type="ARBA" id="ARBA00022519"/>
    </source>
</evidence>
<keyword evidence="9 13" id="KW-1133">Transmembrane helix</keyword>
<evidence type="ECO:0000256" key="5">
    <source>
        <dbReference type="ARBA" id="ARBA00022475"/>
    </source>
</evidence>
<evidence type="ECO:0000256" key="8">
    <source>
        <dbReference type="ARBA" id="ARBA00022927"/>
    </source>
</evidence>
<feature type="transmembrane region" description="Helical" evidence="13">
    <location>
        <begin position="196"/>
        <end position="217"/>
    </location>
</feature>
<dbReference type="Pfam" id="PF01618">
    <property type="entry name" value="MotA_ExbB"/>
    <property type="match status" value="1"/>
</dbReference>
<evidence type="ECO:0000256" key="10">
    <source>
        <dbReference type="ARBA" id="ARBA00023136"/>
    </source>
</evidence>
<evidence type="ECO:0000256" key="12">
    <source>
        <dbReference type="RuleBase" id="RU004057"/>
    </source>
</evidence>